<accession>A0ABR9MVC0</accession>
<sequence>MQFIRSFGRISATTAGTAVAVLALAGCGGSAGGGSAGEGPAEGDPITLTVATFNDFGYTQDLFDKYTEEHPNITVEPITAAGADDARTNLTTKLAAGGEGLADIEAIEVDWISELAQYPDLFT</sequence>
<dbReference type="Gene3D" id="3.40.190.10">
    <property type="entry name" value="Periplasmic binding protein-like II"/>
    <property type="match status" value="1"/>
</dbReference>
<feature type="non-terminal residue" evidence="2">
    <location>
        <position position="123"/>
    </location>
</feature>
<dbReference type="EMBL" id="JADAQT010000050">
    <property type="protein sequence ID" value="MBE1874808.1"/>
    <property type="molecule type" value="Genomic_DNA"/>
</dbReference>
<gene>
    <name evidence="2" type="ORF">IHE71_03675</name>
</gene>
<feature type="chain" id="PRO_5046974438" evidence="1">
    <location>
        <begin position="26"/>
        <end position="123"/>
    </location>
</feature>
<dbReference type="Pfam" id="PF01547">
    <property type="entry name" value="SBP_bac_1"/>
    <property type="match status" value="1"/>
</dbReference>
<feature type="signal peptide" evidence="1">
    <location>
        <begin position="1"/>
        <end position="25"/>
    </location>
</feature>
<name>A0ABR9MVC0_9MICO</name>
<keyword evidence="3" id="KW-1185">Reference proteome</keyword>
<evidence type="ECO:0000256" key="1">
    <source>
        <dbReference type="SAM" id="SignalP"/>
    </source>
</evidence>
<protein>
    <submittedName>
        <fullName evidence="2">Extracellular solute-binding protein</fullName>
    </submittedName>
</protein>
<proteinExistence type="predicted"/>
<dbReference type="SUPFAM" id="SSF53850">
    <property type="entry name" value="Periplasmic binding protein-like II"/>
    <property type="match status" value="1"/>
</dbReference>
<organism evidence="2 3">
    <name type="scientific">Myceligenerans pegani</name>
    <dbReference type="NCBI Taxonomy" id="2776917"/>
    <lineage>
        <taxon>Bacteria</taxon>
        <taxon>Bacillati</taxon>
        <taxon>Actinomycetota</taxon>
        <taxon>Actinomycetes</taxon>
        <taxon>Micrococcales</taxon>
        <taxon>Promicromonosporaceae</taxon>
        <taxon>Myceligenerans</taxon>
    </lineage>
</organism>
<comment type="caution">
    <text evidence="2">The sequence shown here is derived from an EMBL/GenBank/DDBJ whole genome shotgun (WGS) entry which is preliminary data.</text>
</comment>
<evidence type="ECO:0000313" key="2">
    <source>
        <dbReference type="EMBL" id="MBE1874808.1"/>
    </source>
</evidence>
<keyword evidence="1" id="KW-0732">Signal</keyword>
<dbReference type="PROSITE" id="PS51257">
    <property type="entry name" value="PROKAR_LIPOPROTEIN"/>
    <property type="match status" value="1"/>
</dbReference>
<dbReference type="Proteomes" id="UP000625527">
    <property type="component" value="Unassembled WGS sequence"/>
</dbReference>
<dbReference type="InterPro" id="IPR006059">
    <property type="entry name" value="SBP"/>
</dbReference>
<evidence type="ECO:0000313" key="3">
    <source>
        <dbReference type="Proteomes" id="UP000625527"/>
    </source>
</evidence>
<reference evidence="2 3" key="1">
    <citation type="submission" date="2020-10" db="EMBL/GenBank/DDBJ databases">
        <title>Myceligenerans pegani sp. nov., an endophytic actinomycete isolated from Peganum harmala L. in Xinjiang, China.</title>
        <authorList>
            <person name="Xin L."/>
        </authorList>
    </citation>
    <scope>NUCLEOTIDE SEQUENCE [LARGE SCALE GENOMIC DNA]</scope>
    <source>
        <strain evidence="2 3">TRM65318</strain>
    </source>
</reference>